<dbReference type="PANTHER" id="PTHR34213">
    <property type="entry name" value="NUCLEAR TRANSPORT FACTOR 2 (NTF2) FAMILY PROTEIN"/>
    <property type="match status" value="1"/>
</dbReference>
<reference evidence="2" key="1">
    <citation type="journal article" date="2010" name="Genome Biol.">
        <title>Genome sequence of the necrotrophic plant pathogen Pythium ultimum reveals original pathogenicity mechanisms and effector repertoire.</title>
        <authorList>
            <person name="Levesque C.A."/>
            <person name="Brouwer H."/>
            <person name="Cano L."/>
            <person name="Hamilton J.P."/>
            <person name="Holt C."/>
            <person name="Huitema E."/>
            <person name="Raffaele S."/>
            <person name="Robideau G.P."/>
            <person name="Thines M."/>
            <person name="Win J."/>
            <person name="Zerillo M.M."/>
            <person name="Beakes G.W."/>
            <person name="Boore J.L."/>
            <person name="Busam D."/>
            <person name="Dumas B."/>
            <person name="Ferriera S."/>
            <person name="Fuerstenberg S.I."/>
            <person name="Gachon C.M."/>
            <person name="Gaulin E."/>
            <person name="Govers F."/>
            <person name="Grenville-Briggs L."/>
            <person name="Horner N."/>
            <person name="Hostetler J."/>
            <person name="Jiang R.H."/>
            <person name="Johnson J."/>
            <person name="Krajaejun T."/>
            <person name="Lin H."/>
            <person name="Meijer H.J."/>
            <person name="Moore B."/>
            <person name="Morris P."/>
            <person name="Phuntmart V."/>
            <person name="Puiu D."/>
            <person name="Shetty J."/>
            <person name="Stajich J.E."/>
            <person name="Tripathy S."/>
            <person name="Wawra S."/>
            <person name="van West P."/>
            <person name="Whitty B.R."/>
            <person name="Coutinho P.M."/>
            <person name="Henrissat B."/>
            <person name="Martin F."/>
            <person name="Thomas P.D."/>
            <person name="Tyler B.M."/>
            <person name="De Vries R.P."/>
            <person name="Kamoun S."/>
            <person name="Yandell M."/>
            <person name="Tisserat N."/>
            <person name="Buell C.R."/>
        </authorList>
    </citation>
    <scope>NUCLEOTIDE SEQUENCE</scope>
    <source>
        <strain evidence="2">DAOM:BR144</strain>
    </source>
</reference>
<dbReference type="OMA" id="AQFRPMF"/>
<dbReference type="InterPro" id="IPR032710">
    <property type="entry name" value="NTF2-like_dom_sf"/>
</dbReference>
<organism evidence="1 2">
    <name type="scientific">Globisporangium ultimum (strain ATCC 200006 / CBS 805.95 / DAOM BR144)</name>
    <name type="common">Pythium ultimum</name>
    <dbReference type="NCBI Taxonomy" id="431595"/>
    <lineage>
        <taxon>Eukaryota</taxon>
        <taxon>Sar</taxon>
        <taxon>Stramenopiles</taxon>
        <taxon>Oomycota</taxon>
        <taxon>Peronosporomycetes</taxon>
        <taxon>Pythiales</taxon>
        <taxon>Pythiaceae</taxon>
        <taxon>Globisporangium</taxon>
    </lineage>
</organism>
<dbReference type="eggNOG" id="ENOG502RYUB">
    <property type="taxonomic scope" value="Eukaryota"/>
</dbReference>
<accession>K3XAT0</accession>
<dbReference type="Gene3D" id="3.10.450.50">
    <property type="match status" value="1"/>
</dbReference>
<proteinExistence type="predicted"/>
<keyword evidence="2" id="KW-1185">Reference proteome</keyword>
<evidence type="ECO:0000313" key="2">
    <source>
        <dbReference type="Proteomes" id="UP000019132"/>
    </source>
</evidence>
<dbReference type="AlphaFoldDB" id="K3XAT0"/>
<dbReference type="EMBL" id="GL376566">
    <property type="status" value="NOT_ANNOTATED_CDS"/>
    <property type="molecule type" value="Genomic_DNA"/>
</dbReference>
<reference evidence="1" key="3">
    <citation type="submission" date="2015-02" db="UniProtKB">
        <authorList>
            <consortium name="EnsemblProtists"/>
        </authorList>
    </citation>
    <scope>IDENTIFICATION</scope>
    <source>
        <strain evidence="1">DAOM BR144</strain>
    </source>
</reference>
<dbReference type="SUPFAM" id="SSF54427">
    <property type="entry name" value="NTF2-like"/>
    <property type="match status" value="1"/>
</dbReference>
<dbReference type="InParanoid" id="K3XAT0"/>
<dbReference type="EnsemblProtists" id="PYU1_T014329">
    <property type="protein sequence ID" value="PYU1_T014329"/>
    <property type="gene ID" value="PYU1_G014299"/>
</dbReference>
<name>K3XAT0_GLOUD</name>
<dbReference type="PANTHER" id="PTHR34213:SF2">
    <property type="entry name" value="NUCLEAR TRANSPORT FACTOR 2 (NTF2) FAMILY PROTEIN"/>
    <property type="match status" value="1"/>
</dbReference>
<sequence>MASRSTNAQELAESILSLYDVSANHDDIIAKYYLPDAVFTDPLLTVTGIENIQAQFRALPKFIKSSKATLVRGSMAGSAVLTIDSSVVYRLKPFPSLMKVSMRQFTVIELKNAKVASHTDHWDLSSVLANIPFVSFLYTQFRPMFGAASSAVIKRLVPAAPKRALAAGGASPVHAKSNGNGVAAAVAMQ</sequence>
<dbReference type="VEuPathDB" id="FungiDB:PYU1_G014299"/>
<protein>
    <recommendedName>
        <fullName evidence="3">SnoaL-like domain-containing protein</fullName>
    </recommendedName>
</protein>
<dbReference type="HOGENOM" id="CLU_1424110_0_0_1"/>
<reference evidence="2" key="2">
    <citation type="submission" date="2010-04" db="EMBL/GenBank/DDBJ databases">
        <authorList>
            <person name="Buell R."/>
            <person name="Hamilton J."/>
            <person name="Hostetler J."/>
        </authorList>
    </citation>
    <scope>NUCLEOTIDE SEQUENCE [LARGE SCALE GENOMIC DNA]</scope>
    <source>
        <strain evidence="2">DAOM:BR144</strain>
    </source>
</reference>
<evidence type="ECO:0000313" key="1">
    <source>
        <dbReference type="EnsemblProtists" id="PYU1_T014329"/>
    </source>
</evidence>
<evidence type="ECO:0008006" key="3">
    <source>
        <dbReference type="Google" id="ProtNLM"/>
    </source>
</evidence>
<dbReference type="Proteomes" id="UP000019132">
    <property type="component" value="Unassembled WGS sequence"/>
</dbReference>